<dbReference type="Proteomes" id="UP001457282">
    <property type="component" value="Unassembled WGS sequence"/>
</dbReference>
<comment type="caution">
    <text evidence="1">The sequence shown here is derived from an EMBL/GenBank/DDBJ whole genome shotgun (WGS) entry which is preliminary data.</text>
</comment>
<gene>
    <name evidence="1" type="ORF">M0R45_004321</name>
</gene>
<accession>A0AAW1YJJ5</accession>
<proteinExistence type="predicted"/>
<evidence type="ECO:0000313" key="1">
    <source>
        <dbReference type="EMBL" id="KAK9948758.1"/>
    </source>
</evidence>
<reference evidence="1 2" key="1">
    <citation type="journal article" date="2023" name="G3 (Bethesda)">
        <title>A chromosome-length genome assembly and annotation of blackberry (Rubus argutus, cv. 'Hillquist').</title>
        <authorList>
            <person name="Bruna T."/>
            <person name="Aryal R."/>
            <person name="Dudchenko O."/>
            <person name="Sargent D.J."/>
            <person name="Mead D."/>
            <person name="Buti M."/>
            <person name="Cavallini A."/>
            <person name="Hytonen T."/>
            <person name="Andres J."/>
            <person name="Pham M."/>
            <person name="Weisz D."/>
            <person name="Mascagni F."/>
            <person name="Usai G."/>
            <person name="Natali L."/>
            <person name="Bassil N."/>
            <person name="Fernandez G.E."/>
            <person name="Lomsadze A."/>
            <person name="Armour M."/>
            <person name="Olukolu B."/>
            <person name="Poorten T."/>
            <person name="Britton C."/>
            <person name="Davik J."/>
            <person name="Ashrafi H."/>
            <person name="Aiden E.L."/>
            <person name="Borodovsky M."/>
            <person name="Worthington M."/>
        </authorList>
    </citation>
    <scope>NUCLEOTIDE SEQUENCE [LARGE SCALE GENOMIC DNA]</scope>
    <source>
        <strain evidence="1">PI 553951</strain>
    </source>
</reference>
<protein>
    <submittedName>
        <fullName evidence="1">Uncharacterized protein</fullName>
    </submittedName>
</protein>
<dbReference type="AlphaFoldDB" id="A0AAW1YJJ5"/>
<name>A0AAW1YJJ5_RUBAR</name>
<dbReference type="EMBL" id="JBEDUW010000001">
    <property type="protein sequence ID" value="KAK9948758.1"/>
    <property type="molecule type" value="Genomic_DNA"/>
</dbReference>
<keyword evidence="2" id="KW-1185">Reference proteome</keyword>
<sequence>MCLGKLRVRKGTENRKEKHSELVLDLESFCYLFFFSGGGNFRFFGCWRVVVVARWGPVFRGTFVLCVVVLVSERGEDHEDGVRLVFGVLYTVQSLSAVEVFEPVSFLSVDSLLSAVTV</sequence>
<organism evidence="1 2">
    <name type="scientific">Rubus argutus</name>
    <name type="common">Southern blackberry</name>
    <dbReference type="NCBI Taxonomy" id="59490"/>
    <lineage>
        <taxon>Eukaryota</taxon>
        <taxon>Viridiplantae</taxon>
        <taxon>Streptophyta</taxon>
        <taxon>Embryophyta</taxon>
        <taxon>Tracheophyta</taxon>
        <taxon>Spermatophyta</taxon>
        <taxon>Magnoliopsida</taxon>
        <taxon>eudicotyledons</taxon>
        <taxon>Gunneridae</taxon>
        <taxon>Pentapetalae</taxon>
        <taxon>rosids</taxon>
        <taxon>fabids</taxon>
        <taxon>Rosales</taxon>
        <taxon>Rosaceae</taxon>
        <taxon>Rosoideae</taxon>
        <taxon>Rosoideae incertae sedis</taxon>
        <taxon>Rubus</taxon>
    </lineage>
</organism>
<evidence type="ECO:0000313" key="2">
    <source>
        <dbReference type="Proteomes" id="UP001457282"/>
    </source>
</evidence>